<name>A0A7T8ER15_9CAUD</name>
<gene>
    <name evidence="3" type="ORF">vBKpnMM1_gp230</name>
</gene>
<dbReference type="GO" id="GO:0006508">
    <property type="term" value="P:proteolysis"/>
    <property type="evidence" value="ECO:0007669"/>
    <property type="project" value="UniProtKB-KW"/>
</dbReference>
<protein>
    <submittedName>
        <fullName evidence="3">Inhibitor of prohead protease</fullName>
    </submittedName>
</protein>
<evidence type="ECO:0000259" key="2">
    <source>
        <dbReference type="Pfam" id="PF26098"/>
    </source>
</evidence>
<dbReference type="Proteomes" id="UP000596017">
    <property type="component" value="Segment"/>
</dbReference>
<dbReference type="InterPro" id="IPR059055">
    <property type="entry name" value="Inh_C"/>
</dbReference>
<accession>A0A7T8ER15</accession>
<keyword evidence="3" id="KW-0645">Protease</keyword>
<dbReference type="Pfam" id="PF26097">
    <property type="entry name" value="Phage_Inh_N"/>
    <property type="match status" value="1"/>
</dbReference>
<evidence type="ECO:0000259" key="1">
    <source>
        <dbReference type="Pfam" id="PF26097"/>
    </source>
</evidence>
<sequence>MCILYTVYMNIYRLNNDKHWRTTMSIDYEKVEGFKALEQKEAKLQLAAYAQETFDVKLNRQKSFENMLADLESAVPAEKPELLIDSPDPEIVTYEGEQSVPDVVIDVTNDFMDYVKEVAPEIADQIEIVPDALQAPTSDSETVSDELAWMEGFTPSIIMMGRSVSNTGFYTCPYWIYDWMKQNPDWYKHPDGCPHYSARQTLKSLAWYMHRDGMVTVRETRNSQFDTFKK</sequence>
<feature type="domain" description="Inh N-terminal" evidence="1">
    <location>
        <begin position="25"/>
        <end position="74"/>
    </location>
</feature>
<dbReference type="GO" id="GO:0008233">
    <property type="term" value="F:peptidase activity"/>
    <property type="evidence" value="ECO:0007669"/>
    <property type="project" value="UniProtKB-KW"/>
</dbReference>
<keyword evidence="3" id="KW-0378">Hydrolase</keyword>
<proteinExistence type="predicted"/>
<reference evidence="3" key="1">
    <citation type="submission" date="2021-01" db="EMBL/GenBank/DDBJ databases">
        <authorList>
            <person name="Merabishvili M."/>
            <person name="Lood C."/>
            <person name="Wagemans J."/>
        </authorList>
    </citation>
    <scope>NUCLEOTIDE SEQUENCE</scope>
</reference>
<dbReference type="InterPro" id="IPR059054">
    <property type="entry name" value="Inh_N"/>
</dbReference>
<dbReference type="Pfam" id="PF26098">
    <property type="entry name" value="Phage_Inh_C"/>
    <property type="match status" value="1"/>
</dbReference>
<organism evidence="3">
    <name type="scientific">Klebsiella phage vB_KpnM_M1</name>
    <dbReference type="NCBI Taxonomy" id="2798806"/>
    <lineage>
        <taxon>Viruses</taxon>
        <taxon>Duplodnaviria</taxon>
        <taxon>Heunggongvirae</taxon>
        <taxon>Uroviricota</taxon>
        <taxon>Caudoviricetes</taxon>
        <taxon>Pantevenvirales</taxon>
        <taxon>Straboviridae</taxon>
        <taxon>Slopekvirus</taxon>
        <taxon>Klebsiella virus PMBT1</taxon>
    </lineage>
</organism>
<evidence type="ECO:0000313" key="3">
    <source>
        <dbReference type="EMBL" id="QQO91629.1"/>
    </source>
</evidence>
<dbReference type="EMBL" id="MW448170">
    <property type="protein sequence ID" value="QQO91629.1"/>
    <property type="molecule type" value="Genomic_DNA"/>
</dbReference>
<feature type="domain" description="Inh C-terminal" evidence="2">
    <location>
        <begin position="168"/>
        <end position="228"/>
    </location>
</feature>